<evidence type="ECO:0000256" key="1">
    <source>
        <dbReference type="ARBA" id="ARBA00005817"/>
    </source>
</evidence>
<keyword evidence="5" id="KW-0411">Iron-sulfur</keyword>
<dbReference type="eggNOG" id="COG2025">
    <property type="taxonomic scope" value="Bacteria"/>
</dbReference>
<feature type="domain" description="4Fe-4S ferredoxin-type" evidence="6">
    <location>
        <begin position="46"/>
        <end position="75"/>
    </location>
</feature>
<dbReference type="Gene3D" id="3.40.50.620">
    <property type="entry name" value="HUPs"/>
    <property type="match status" value="1"/>
</dbReference>
<dbReference type="InterPro" id="IPR017896">
    <property type="entry name" value="4Fe4S_Fe-S-bd"/>
</dbReference>
<dbReference type="Proteomes" id="UP000016608">
    <property type="component" value="Unassembled WGS sequence"/>
</dbReference>
<evidence type="ECO:0000256" key="3">
    <source>
        <dbReference type="ARBA" id="ARBA00022723"/>
    </source>
</evidence>
<evidence type="ECO:0000313" key="7">
    <source>
        <dbReference type="EMBL" id="ERK51816.1"/>
    </source>
</evidence>
<accession>U2Q612</accession>
<dbReference type="Pfam" id="PF12800">
    <property type="entry name" value="Fer4_4"/>
    <property type="match status" value="1"/>
</dbReference>
<keyword evidence="4" id="KW-0408">Iron</keyword>
<protein>
    <submittedName>
        <fullName evidence="7">Electron transfer flavoprotein FAD-binding domain protein</fullName>
    </submittedName>
</protein>
<comment type="similarity">
    <text evidence="1">Belongs to the ETF alpha-subunit/FixB family.</text>
</comment>
<dbReference type="InterPro" id="IPR001308">
    <property type="entry name" value="ETF_a/FixB"/>
</dbReference>
<keyword evidence="8" id="KW-1185">Reference proteome</keyword>
<comment type="caution">
    <text evidence="7">The sequence shown here is derived from an EMBL/GenBank/DDBJ whole genome shotgun (WGS) entry which is preliminary data.</text>
</comment>
<dbReference type="GO" id="GO:0046872">
    <property type="term" value="F:metal ion binding"/>
    <property type="evidence" value="ECO:0007669"/>
    <property type="project" value="UniProtKB-KW"/>
</dbReference>
<dbReference type="PANTHER" id="PTHR43153:SF1">
    <property type="entry name" value="ELECTRON TRANSFER FLAVOPROTEIN SUBUNIT ALPHA, MITOCHONDRIAL"/>
    <property type="match status" value="1"/>
</dbReference>
<dbReference type="SUPFAM" id="SSF52402">
    <property type="entry name" value="Adenine nucleotide alpha hydrolases-like"/>
    <property type="match status" value="1"/>
</dbReference>
<evidence type="ECO:0000256" key="5">
    <source>
        <dbReference type="ARBA" id="ARBA00023014"/>
    </source>
</evidence>
<dbReference type="SUPFAM" id="SSF52467">
    <property type="entry name" value="DHS-like NAD/FAD-binding domain"/>
    <property type="match status" value="1"/>
</dbReference>
<keyword evidence="2" id="KW-0285">Flavoprotein</keyword>
<dbReference type="GO" id="GO:0033539">
    <property type="term" value="P:fatty acid beta-oxidation using acyl-CoA dehydrogenase"/>
    <property type="evidence" value="ECO:0007669"/>
    <property type="project" value="TreeGrafter"/>
</dbReference>
<dbReference type="InterPro" id="IPR033947">
    <property type="entry name" value="ETF_alpha_N"/>
</dbReference>
<sequence length="440" mass="48411">MNWQIFLQRENTYNCSGRSEKFVIAHHLQKWEHVTMYSRKRRKKMATLNFNQEQCILCGQCVEKCPFGALEILDNKIEINASCKMCKLCVKSCPVQAVSLVEDAVKQTVDKDAWKGVMVFVEQEESGIHPVAFELIGKARELAAKINHPVYAVLIGGGQAKEQAQTLLEYGVDKVYVYAHEALAHFRGDVYTNIMEDCIKTVKPTVVLVGATSLGRSLAPACATRFRTGLTADCTVLDMKENTDLVQIRPAFGGNIMAQIITTNTRPQFATVRYKVMNVAEKTEPNGEVVTCEVTDEMLESGMEVISTEIVEKIKGIEEEDVLVVAGRGVKKQEDLGLLQELADALGGQLATTRPLVEKGWNDVTKQIGLSGRTVKPKLIITCGVSGAVQFAAGMDGAECIVAINTDTEAPIFKIANYCITEDLYRVVPALTAAVRAKQQ</sequence>
<evidence type="ECO:0000256" key="2">
    <source>
        <dbReference type="ARBA" id="ARBA00022630"/>
    </source>
</evidence>
<dbReference type="InterPro" id="IPR029035">
    <property type="entry name" value="DHS-like_NAD/FAD-binding_dom"/>
</dbReference>
<dbReference type="SMART" id="SM00893">
    <property type="entry name" value="ETF"/>
    <property type="match status" value="1"/>
</dbReference>
<dbReference type="PROSITE" id="PS00198">
    <property type="entry name" value="4FE4S_FER_1"/>
    <property type="match status" value="2"/>
</dbReference>
<dbReference type="EMBL" id="AWVJ01000019">
    <property type="protein sequence ID" value="ERK51816.1"/>
    <property type="molecule type" value="Genomic_DNA"/>
</dbReference>
<dbReference type="HOGENOM" id="CLU_034178_1_1_9"/>
<feature type="domain" description="4Fe-4S ferredoxin-type" evidence="6">
    <location>
        <begin position="76"/>
        <end position="103"/>
    </location>
</feature>
<dbReference type="Gene3D" id="3.40.50.1220">
    <property type="entry name" value="TPP-binding domain"/>
    <property type="match status" value="1"/>
</dbReference>
<gene>
    <name evidence="7" type="ORF">HMPREF0373_00276</name>
</gene>
<proteinExistence type="inferred from homology"/>
<dbReference type="InterPro" id="IPR017900">
    <property type="entry name" value="4Fe4S_Fe_S_CS"/>
</dbReference>
<name>U2Q612_EUBRA</name>
<dbReference type="PROSITE" id="PS51379">
    <property type="entry name" value="4FE4S_FER_2"/>
    <property type="match status" value="2"/>
</dbReference>
<keyword evidence="3" id="KW-0479">Metal-binding</keyword>
<dbReference type="GO" id="GO:0050660">
    <property type="term" value="F:flavin adenine dinucleotide binding"/>
    <property type="evidence" value="ECO:0007669"/>
    <property type="project" value="InterPro"/>
</dbReference>
<dbReference type="Pfam" id="PF01012">
    <property type="entry name" value="ETF"/>
    <property type="match status" value="1"/>
</dbReference>
<dbReference type="GO" id="GO:0051536">
    <property type="term" value="F:iron-sulfur cluster binding"/>
    <property type="evidence" value="ECO:0007669"/>
    <property type="project" value="UniProtKB-KW"/>
</dbReference>
<evidence type="ECO:0000259" key="6">
    <source>
        <dbReference type="PROSITE" id="PS51379"/>
    </source>
</evidence>
<dbReference type="CDD" id="cd01715">
    <property type="entry name" value="ETF_alpha"/>
    <property type="match status" value="1"/>
</dbReference>
<dbReference type="PATRIC" id="fig|1256908.3.peg.243"/>
<evidence type="ECO:0000256" key="4">
    <source>
        <dbReference type="ARBA" id="ARBA00023004"/>
    </source>
</evidence>
<evidence type="ECO:0000313" key="8">
    <source>
        <dbReference type="Proteomes" id="UP000016608"/>
    </source>
</evidence>
<dbReference type="AlphaFoldDB" id="U2Q612"/>
<dbReference type="Pfam" id="PF00037">
    <property type="entry name" value="Fer4"/>
    <property type="match status" value="1"/>
</dbReference>
<dbReference type="InterPro" id="IPR014729">
    <property type="entry name" value="Rossmann-like_a/b/a_fold"/>
</dbReference>
<dbReference type="InterPro" id="IPR014730">
    <property type="entry name" value="ETF_a/b_N"/>
</dbReference>
<dbReference type="Pfam" id="PF00766">
    <property type="entry name" value="ETF_alpha"/>
    <property type="match status" value="1"/>
</dbReference>
<dbReference type="SUPFAM" id="SSF54862">
    <property type="entry name" value="4Fe-4S ferredoxins"/>
    <property type="match status" value="1"/>
</dbReference>
<organism evidence="7 8">
    <name type="scientific">Eubacterium ramulus ATCC 29099</name>
    <dbReference type="NCBI Taxonomy" id="1256908"/>
    <lineage>
        <taxon>Bacteria</taxon>
        <taxon>Bacillati</taxon>
        <taxon>Bacillota</taxon>
        <taxon>Clostridia</taxon>
        <taxon>Eubacteriales</taxon>
        <taxon>Eubacteriaceae</taxon>
        <taxon>Eubacterium</taxon>
    </lineage>
</organism>
<dbReference type="Gene3D" id="3.30.70.20">
    <property type="match status" value="1"/>
</dbReference>
<dbReference type="InterPro" id="IPR014731">
    <property type="entry name" value="ETF_asu_C"/>
</dbReference>
<reference evidence="7 8" key="1">
    <citation type="submission" date="2013-06" db="EMBL/GenBank/DDBJ databases">
        <authorList>
            <person name="Weinstock G."/>
            <person name="Sodergren E."/>
            <person name="Lobos E.A."/>
            <person name="Fulton L."/>
            <person name="Fulton R."/>
            <person name="Courtney L."/>
            <person name="Fronick C."/>
            <person name="O'Laughlin M."/>
            <person name="Godfrey J."/>
            <person name="Wilson R.M."/>
            <person name="Miner T."/>
            <person name="Farmer C."/>
            <person name="Delehaunty K."/>
            <person name="Cordes M."/>
            <person name="Minx P."/>
            <person name="Tomlinson C."/>
            <person name="Chen J."/>
            <person name="Wollam A."/>
            <person name="Pepin K.H."/>
            <person name="Bhonagiri V."/>
            <person name="Zhang X."/>
            <person name="Warren W."/>
            <person name="Mitreva M."/>
            <person name="Mardis E.R."/>
            <person name="Wilson R.K."/>
        </authorList>
    </citation>
    <scope>NUCLEOTIDE SEQUENCE [LARGE SCALE GENOMIC DNA]</scope>
    <source>
        <strain evidence="7 8">ATCC 29099</strain>
    </source>
</reference>
<dbReference type="GO" id="GO:0009055">
    <property type="term" value="F:electron transfer activity"/>
    <property type="evidence" value="ECO:0007669"/>
    <property type="project" value="InterPro"/>
</dbReference>
<dbReference type="PANTHER" id="PTHR43153">
    <property type="entry name" value="ELECTRON TRANSFER FLAVOPROTEIN ALPHA"/>
    <property type="match status" value="1"/>
</dbReference>